<evidence type="ECO:0000313" key="4">
    <source>
        <dbReference type="Proteomes" id="UP000823641"/>
    </source>
</evidence>
<protein>
    <submittedName>
        <fullName evidence="3">Septum formation initiator family protein</fullName>
    </submittedName>
</protein>
<dbReference type="Proteomes" id="UP000823641">
    <property type="component" value="Unassembled WGS sequence"/>
</dbReference>
<keyword evidence="1" id="KW-0175">Coiled coil</keyword>
<reference evidence="3" key="1">
    <citation type="submission" date="2020-10" db="EMBL/GenBank/DDBJ databases">
        <authorList>
            <person name="Gilroy R."/>
        </authorList>
    </citation>
    <scope>NUCLEOTIDE SEQUENCE</scope>
    <source>
        <strain evidence="3">G3-3990</strain>
    </source>
</reference>
<keyword evidence="2" id="KW-0812">Transmembrane</keyword>
<evidence type="ECO:0000313" key="3">
    <source>
        <dbReference type="EMBL" id="MBO8460901.1"/>
    </source>
</evidence>
<reference evidence="3" key="2">
    <citation type="journal article" date="2021" name="PeerJ">
        <title>Extensive microbial diversity within the chicken gut microbiome revealed by metagenomics and culture.</title>
        <authorList>
            <person name="Gilroy R."/>
            <person name="Ravi A."/>
            <person name="Getino M."/>
            <person name="Pursley I."/>
            <person name="Horton D.L."/>
            <person name="Alikhan N.F."/>
            <person name="Baker D."/>
            <person name="Gharbi K."/>
            <person name="Hall N."/>
            <person name="Watson M."/>
            <person name="Adriaenssens E.M."/>
            <person name="Foster-Nyarko E."/>
            <person name="Jarju S."/>
            <person name="Secka A."/>
            <person name="Antonio M."/>
            <person name="Oren A."/>
            <person name="Chaudhuri R.R."/>
            <person name="La Ragione R."/>
            <person name="Hildebrand F."/>
            <person name="Pallen M.J."/>
        </authorList>
    </citation>
    <scope>NUCLEOTIDE SEQUENCE</scope>
    <source>
        <strain evidence="3">G3-3990</strain>
    </source>
</reference>
<name>A0A9D9HW73_9BACT</name>
<dbReference type="InterPro" id="IPR007060">
    <property type="entry name" value="FtsL/DivIC"/>
</dbReference>
<feature type="coiled-coil region" evidence="1">
    <location>
        <begin position="56"/>
        <end position="93"/>
    </location>
</feature>
<keyword evidence="2" id="KW-0472">Membrane</keyword>
<proteinExistence type="predicted"/>
<accession>A0A9D9HW73</accession>
<evidence type="ECO:0000256" key="1">
    <source>
        <dbReference type="SAM" id="Coils"/>
    </source>
</evidence>
<sequence>MSDSDKDNMGKKKWQRRFPAVSLKSVVLFFLLVFVVYFIFFDEHNLISRFRNKHKIEVLTKEIEHYRKETETNRQKMNELKSNNRNLEKFAREQYYMKRANEDVYIIKE</sequence>
<keyword evidence="2" id="KW-1133">Transmembrane helix</keyword>
<organism evidence="3 4">
    <name type="scientific">Candidatus Gallipaludibacter merdavium</name>
    <dbReference type="NCBI Taxonomy" id="2840839"/>
    <lineage>
        <taxon>Bacteria</taxon>
        <taxon>Pseudomonadati</taxon>
        <taxon>Bacteroidota</taxon>
        <taxon>Bacteroidia</taxon>
        <taxon>Bacteroidales</taxon>
        <taxon>Candidatus Gallipaludibacter</taxon>
    </lineage>
</organism>
<comment type="caution">
    <text evidence="3">The sequence shown here is derived from an EMBL/GenBank/DDBJ whole genome shotgun (WGS) entry which is preliminary data.</text>
</comment>
<gene>
    <name evidence="3" type="ORF">IAA73_11320</name>
</gene>
<dbReference type="AlphaFoldDB" id="A0A9D9HW73"/>
<dbReference type="EMBL" id="JADIMG010000104">
    <property type="protein sequence ID" value="MBO8460901.1"/>
    <property type="molecule type" value="Genomic_DNA"/>
</dbReference>
<evidence type="ECO:0000256" key="2">
    <source>
        <dbReference type="SAM" id="Phobius"/>
    </source>
</evidence>
<feature type="transmembrane region" description="Helical" evidence="2">
    <location>
        <begin position="21"/>
        <end position="41"/>
    </location>
</feature>
<dbReference type="Pfam" id="PF04977">
    <property type="entry name" value="DivIC"/>
    <property type="match status" value="1"/>
</dbReference>